<comment type="caution">
    <text evidence="2">The sequence shown here is derived from an EMBL/GenBank/DDBJ whole genome shotgun (WGS) entry which is preliminary data.</text>
</comment>
<reference evidence="2" key="1">
    <citation type="journal article" date="2014" name="Front. Microbiol.">
        <title>High frequency of phylogenetically diverse reductive dehalogenase-homologous genes in deep subseafloor sedimentary metagenomes.</title>
        <authorList>
            <person name="Kawai M."/>
            <person name="Futagami T."/>
            <person name="Toyoda A."/>
            <person name="Takaki Y."/>
            <person name="Nishi S."/>
            <person name="Hori S."/>
            <person name="Arai W."/>
            <person name="Tsubouchi T."/>
            <person name="Morono Y."/>
            <person name="Uchiyama I."/>
            <person name="Ito T."/>
            <person name="Fujiyama A."/>
            <person name="Inagaki F."/>
            <person name="Takami H."/>
        </authorList>
    </citation>
    <scope>NUCLEOTIDE SEQUENCE</scope>
    <source>
        <strain evidence="2">Expedition CK06-06</strain>
    </source>
</reference>
<dbReference type="GO" id="GO:0008270">
    <property type="term" value="F:zinc ion binding"/>
    <property type="evidence" value="ECO:0007669"/>
    <property type="project" value="InterPro"/>
</dbReference>
<proteinExistence type="predicted"/>
<protein>
    <recommendedName>
        <fullName evidence="1">HNH nuclease domain-containing protein</fullName>
    </recommendedName>
</protein>
<dbReference type="CDD" id="cd00085">
    <property type="entry name" value="HNHc"/>
    <property type="match status" value="1"/>
</dbReference>
<gene>
    <name evidence="2" type="ORF">S01H4_54695</name>
</gene>
<dbReference type="GO" id="GO:0003676">
    <property type="term" value="F:nucleic acid binding"/>
    <property type="evidence" value="ECO:0007669"/>
    <property type="project" value="InterPro"/>
</dbReference>
<dbReference type="Gene3D" id="1.10.30.50">
    <property type="match status" value="1"/>
</dbReference>
<dbReference type="InterPro" id="IPR002711">
    <property type="entry name" value="HNH"/>
</dbReference>
<name>X1ED06_9ZZZZ</name>
<dbReference type="AlphaFoldDB" id="X1ED06"/>
<dbReference type="GO" id="GO:0004519">
    <property type="term" value="F:endonuclease activity"/>
    <property type="evidence" value="ECO:0007669"/>
    <property type="project" value="InterPro"/>
</dbReference>
<feature type="domain" description="HNH nuclease" evidence="1">
    <location>
        <begin position="25"/>
        <end position="72"/>
    </location>
</feature>
<dbReference type="Pfam" id="PF01844">
    <property type="entry name" value="HNH"/>
    <property type="match status" value="1"/>
</dbReference>
<evidence type="ECO:0000259" key="1">
    <source>
        <dbReference type="SMART" id="SM00507"/>
    </source>
</evidence>
<evidence type="ECO:0000313" key="2">
    <source>
        <dbReference type="EMBL" id="GAH15014.1"/>
    </source>
</evidence>
<dbReference type="SMART" id="SM00507">
    <property type="entry name" value="HNHc"/>
    <property type="match status" value="1"/>
</dbReference>
<dbReference type="EMBL" id="BART01031495">
    <property type="protein sequence ID" value="GAH15014.1"/>
    <property type="molecule type" value="Genomic_DNA"/>
</dbReference>
<feature type="non-terminal residue" evidence="2">
    <location>
        <position position="1"/>
    </location>
</feature>
<organism evidence="2">
    <name type="scientific">marine sediment metagenome</name>
    <dbReference type="NCBI Taxonomy" id="412755"/>
    <lineage>
        <taxon>unclassified sequences</taxon>
        <taxon>metagenomes</taxon>
        <taxon>ecological metagenomes</taxon>
    </lineage>
</organism>
<dbReference type="InterPro" id="IPR003615">
    <property type="entry name" value="HNH_nuc"/>
</dbReference>
<sequence>KIGDKNPSWRGGISFEPYPPEFNVVLKRKIRERDNYTCQLCGAEGKDVHHIDYAKENCEPSNLITLCRSCHTKTEFNREEWLEHFRKVGVYK</sequence>
<accession>X1ED06</accession>